<dbReference type="EMBL" id="JXJN01025885">
    <property type="status" value="NOT_ANNOTATED_CDS"/>
    <property type="molecule type" value="Genomic_DNA"/>
</dbReference>
<dbReference type="AlphaFoldDB" id="A0A1B0C577"/>
<evidence type="ECO:0000313" key="2">
    <source>
        <dbReference type="EnsemblMetazoa" id="GPPI049480-PA"/>
    </source>
</evidence>
<dbReference type="VEuPathDB" id="VectorBase:GPPI049480"/>
<accession>A0A1B0C577</accession>
<keyword evidence="3" id="KW-1185">Reference proteome</keyword>
<sequence length="88" mass="10368">MRKYLAWEAHDKGVDIHLLAEPTKLELLQKEYEKKKEQFKSSVRIGGQFNLIIHNVAAFGDCFEKSSTNLMRSKKYNNEHISHWDFLS</sequence>
<proteinExistence type="predicted"/>
<evidence type="ECO:0000259" key="1">
    <source>
        <dbReference type="Pfam" id="PF11708"/>
    </source>
</evidence>
<reference evidence="3" key="1">
    <citation type="submission" date="2015-01" db="EMBL/GenBank/DDBJ databases">
        <authorList>
            <person name="Aksoy S."/>
            <person name="Warren W."/>
            <person name="Wilson R.K."/>
        </authorList>
    </citation>
    <scope>NUCLEOTIDE SEQUENCE [LARGE SCALE GENOMIC DNA]</scope>
    <source>
        <strain evidence="3">IAEA</strain>
    </source>
</reference>
<dbReference type="EnsemblMetazoa" id="GPPI049480-RA">
    <property type="protein sequence ID" value="GPPI049480-PA"/>
    <property type="gene ID" value="GPPI049480"/>
</dbReference>
<reference evidence="2" key="2">
    <citation type="submission" date="2020-05" db="UniProtKB">
        <authorList>
            <consortium name="EnsemblMetazoa"/>
        </authorList>
    </citation>
    <scope>IDENTIFICATION</scope>
    <source>
        <strain evidence="2">IAEA</strain>
    </source>
</reference>
<dbReference type="InterPro" id="IPR021715">
    <property type="entry name" value="Slu7_dom"/>
</dbReference>
<organism evidence="2 3">
    <name type="scientific">Glossina palpalis gambiensis</name>
    <dbReference type="NCBI Taxonomy" id="67801"/>
    <lineage>
        <taxon>Eukaryota</taxon>
        <taxon>Metazoa</taxon>
        <taxon>Ecdysozoa</taxon>
        <taxon>Arthropoda</taxon>
        <taxon>Hexapoda</taxon>
        <taxon>Insecta</taxon>
        <taxon>Pterygota</taxon>
        <taxon>Neoptera</taxon>
        <taxon>Endopterygota</taxon>
        <taxon>Diptera</taxon>
        <taxon>Brachycera</taxon>
        <taxon>Muscomorpha</taxon>
        <taxon>Hippoboscoidea</taxon>
        <taxon>Glossinidae</taxon>
        <taxon>Glossina</taxon>
    </lineage>
</organism>
<evidence type="ECO:0000313" key="3">
    <source>
        <dbReference type="Proteomes" id="UP000092460"/>
    </source>
</evidence>
<dbReference type="STRING" id="67801.A0A1B0C577"/>
<protein>
    <recommendedName>
        <fullName evidence="1">Pre-mRNA-splicing factor SLU7 domain-containing protein</fullName>
    </recommendedName>
</protein>
<dbReference type="Proteomes" id="UP000092460">
    <property type="component" value="Unassembled WGS sequence"/>
</dbReference>
<name>A0A1B0C577_9MUSC</name>
<feature type="domain" description="Pre-mRNA-splicing factor SLU7" evidence="1">
    <location>
        <begin position="4"/>
        <end position="42"/>
    </location>
</feature>
<dbReference type="Pfam" id="PF11708">
    <property type="entry name" value="Slu7"/>
    <property type="match status" value="1"/>
</dbReference>